<keyword evidence="3" id="KW-1185">Reference proteome</keyword>
<reference evidence="2" key="1">
    <citation type="submission" date="2021-02" db="EMBL/GenBank/DDBJ databases">
        <title>Fulvivirga sp. S481 isolated from sea water.</title>
        <authorList>
            <person name="Bae S.S."/>
            <person name="Baek K."/>
        </authorList>
    </citation>
    <scope>NUCLEOTIDE SEQUENCE</scope>
    <source>
        <strain evidence="2">S481</strain>
    </source>
</reference>
<dbReference type="RefSeq" id="WP_205722137.1">
    <property type="nucleotide sequence ID" value="NZ_CP070608.1"/>
</dbReference>
<evidence type="ECO:0000256" key="1">
    <source>
        <dbReference type="SAM" id="Phobius"/>
    </source>
</evidence>
<protein>
    <submittedName>
        <fullName evidence="2">Uncharacterized protein</fullName>
    </submittedName>
</protein>
<dbReference type="AlphaFoldDB" id="A0A974WH63"/>
<keyword evidence="1" id="KW-0812">Transmembrane</keyword>
<gene>
    <name evidence="2" type="ORF">JR347_00640</name>
</gene>
<dbReference type="Proteomes" id="UP000662783">
    <property type="component" value="Chromosome"/>
</dbReference>
<organism evidence="2 3">
    <name type="scientific">Fulvivirga lutea</name>
    <dbReference type="NCBI Taxonomy" id="2810512"/>
    <lineage>
        <taxon>Bacteria</taxon>
        <taxon>Pseudomonadati</taxon>
        <taxon>Bacteroidota</taxon>
        <taxon>Cytophagia</taxon>
        <taxon>Cytophagales</taxon>
        <taxon>Fulvivirgaceae</taxon>
        <taxon>Fulvivirga</taxon>
    </lineage>
</organism>
<sequence>MLSARRNFTSGIYISTNTTVKNLILLILAIPMLVIGISGCEDSDAESPIIVFVDPNETTIEANANERILLNVSASTNVGTTLNMKVESRDLVFGVVQHFDSTFAQPSINYVLDYIIPQYPDSTESILKFTFTNSAQNQIEIARRLLINKGASLVTETSGHVIHSLASSQPNAFSLDAVAPGYLQDTLTFSVDIYDTSDELVNGETLSRSWESFTGLNFVEFNGFNYASANSLTIKSAYESGLKLTRISGVQSGDVYMVGRGNTALGAIQIVAVVDQPGVEEDSYNFNLKKINQ</sequence>
<feature type="transmembrane region" description="Helical" evidence="1">
    <location>
        <begin position="20"/>
        <end position="39"/>
    </location>
</feature>
<accession>A0A974WH63</accession>
<keyword evidence="1" id="KW-0472">Membrane</keyword>
<dbReference type="EMBL" id="CP070608">
    <property type="protein sequence ID" value="QSE97628.1"/>
    <property type="molecule type" value="Genomic_DNA"/>
</dbReference>
<evidence type="ECO:0000313" key="2">
    <source>
        <dbReference type="EMBL" id="QSE97628.1"/>
    </source>
</evidence>
<evidence type="ECO:0000313" key="3">
    <source>
        <dbReference type="Proteomes" id="UP000662783"/>
    </source>
</evidence>
<name>A0A974WH63_9BACT</name>
<keyword evidence="1" id="KW-1133">Transmembrane helix</keyword>
<proteinExistence type="predicted"/>
<dbReference type="KEGG" id="fuv:JR347_00640"/>